<reference evidence="1 2" key="1">
    <citation type="submission" date="2020-05" db="EMBL/GenBank/DDBJ databases">
        <title>Hymenobacter terrestris sp. nov. and Hymenobacter lapidiphilus sp. nov., isolated from regoliths in Antarctica.</title>
        <authorList>
            <person name="Sedlacek I."/>
            <person name="Pantucek R."/>
            <person name="Zeman M."/>
            <person name="Holochova P."/>
            <person name="Kralova S."/>
            <person name="Stankova E."/>
            <person name="Sedo O."/>
            <person name="Micenkova L."/>
            <person name="Svec P."/>
            <person name="Gupta V."/>
            <person name="Sood U."/>
            <person name="Korpole U.S."/>
            <person name="Lal R."/>
        </authorList>
    </citation>
    <scope>NUCLEOTIDE SEQUENCE [LARGE SCALE GENOMIC DNA]</scope>
    <source>
        <strain evidence="1 2">P5252</strain>
    </source>
</reference>
<evidence type="ECO:0000313" key="1">
    <source>
        <dbReference type="EMBL" id="NVO85702.1"/>
    </source>
</evidence>
<protein>
    <recommendedName>
        <fullName evidence="3">STAS/SEC14 domain-containing protein</fullName>
    </recommendedName>
</protein>
<dbReference type="RefSeq" id="WP_176900382.1">
    <property type="nucleotide sequence ID" value="NZ_JABKAV010000038.1"/>
</dbReference>
<accession>A0ABX2Q433</accession>
<organism evidence="1 2">
    <name type="scientific">Hymenobacter terrestris</name>
    <dbReference type="NCBI Taxonomy" id="2748310"/>
    <lineage>
        <taxon>Bacteria</taxon>
        <taxon>Pseudomonadati</taxon>
        <taxon>Bacteroidota</taxon>
        <taxon>Cytophagia</taxon>
        <taxon>Cytophagales</taxon>
        <taxon>Hymenobacteraceae</taxon>
        <taxon>Hymenobacter</taxon>
    </lineage>
</organism>
<evidence type="ECO:0000313" key="2">
    <source>
        <dbReference type="Proteomes" id="UP000626554"/>
    </source>
</evidence>
<evidence type="ECO:0008006" key="3">
    <source>
        <dbReference type="Google" id="ProtNLM"/>
    </source>
</evidence>
<name>A0ABX2Q433_9BACT</name>
<dbReference type="Proteomes" id="UP000626554">
    <property type="component" value="Unassembled WGS sequence"/>
</dbReference>
<dbReference type="EMBL" id="JABKAV010000038">
    <property type="protein sequence ID" value="NVO85702.1"/>
    <property type="molecule type" value="Genomic_DNA"/>
</dbReference>
<sequence length="141" mass="15999">METLLETPRLVISYDEANDWLHLLWRGAHNPSDEKTCIMEVLEKIRLTQATRVLNDSTLDEDGWSELTYWIANDFMPQVADAGIVAAAWVMPDNLQARIDVHNVLVHVSRPLIDTFMDAEAAYKWLKTGPAAPRRVSGEPK</sequence>
<gene>
    <name evidence="1" type="ORF">HW556_12505</name>
</gene>
<comment type="caution">
    <text evidence="1">The sequence shown here is derived from an EMBL/GenBank/DDBJ whole genome shotgun (WGS) entry which is preliminary data.</text>
</comment>
<keyword evidence="2" id="KW-1185">Reference proteome</keyword>
<proteinExistence type="predicted"/>